<dbReference type="PANTHER" id="PTHR30273:SF2">
    <property type="entry name" value="PROTEIN FECR"/>
    <property type="match status" value="1"/>
</dbReference>
<feature type="domain" description="Protein FecR C-terminal" evidence="3">
    <location>
        <begin position="261"/>
        <end position="323"/>
    </location>
</feature>
<dbReference type="EMBL" id="QOWE01000013">
    <property type="protein sequence ID" value="RCR68434.1"/>
    <property type="molecule type" value="Genomic_DNA"/>
</dbReference>
<evidence type="ECO:0000313" key="4">
    <source>
        <dbReference type="EMBL" id="RCR68434.1"/>
    </source>
</evidence>
<dbReference type="OrthoDB" id="1523489at2"/>
<evidence type="ECO:0000256" key="1">
    <source>
        <dbReference type="SAM" id="Phobius"/>
    </source>
</evidence>
<dbReference type="Pfam" id="PF16344">
    <property type="entry name" value="FecR_C"/>
    <property type="match status" value="1"/>
</dbReference>
<evidence type="ECO:0000313" key="5">
    <source>
        <dbReference type="Proteomes" id="UP000253383"/>
    </source>
</evidence>
<feature type="transmembrane region" description="Helical" evidence="1">
    <location>
        <begin position="87"/>
        <end position="108"/>
    </location>
</feature>
<dbReference type="GO" id="GO:0016989">
    <property type="term" value="F:sigma factor antagonist activity"/>
    <property type="evidence" value="ECO:0007669"/>
    <property type="project" value="TreeGrafter"/>
</dbReference>
<keyword evidence="1" id="KW-1133">Transmembrane helix</keyword>
<sequence>MNHSVSKHTLFTYLAGQATPIERQTVEEWLKNPANTPTFHEWLLEWEMRSLQFVPDQEAAFEKMVQRLDQTERLEADEEPMPVRKPLFFWGGWKPYLVAATVLLALLIPLRNKLFYQTHYTAYGETKTLRLEDGTGVVLKSNSSLQVPRFGFYTNIREVLLTGEGRFSVTHKPDHQRFVVKTSDQFQIEVLGTEFTVYARKQSTNVALGRGKIRVDYSQGADKHQLTMKPGDLLTLSHQGNLHLRQLPAVPPAEARGKTGLTFKETSVWEVCYLLREKFGLKVEIVDDSLAQRTISGNYHADNADELLDVLTETLEIKTEKTGTGLLLKNN</sequence>
<evidence type="ECO:0000259" key="2">
    <source>
        <dbReference type="Pfam" id="PF04773"/>
    </source>
</evidence>
<keyword evidence="1" id="KW-0472">Membrane</keyword>
<dbReference type="Pfam" id="PF04773">
    <property type="entry name" value="FecR"/>
    <property type="match status" value="1"/>
</dbReference>
<dbReference type="Gene3D" id="2.60.120.1440">
    <property type="match status" value="1"/>
</dbReference>
<proteinExistence type="predicted"/>
<keyword evidence="5" id="KW-1185">Reference proteome</keyword>
<dbReference type="RefSeq" id="WP_114407209.1">
    <property type="nucleotide sequence ID" value="NZ_QOWE01000013.1"/>
</dbReference>
<name>A0A368JP53_9BACT</name>
<reference evidence="4 5" key="1">
    <citation type="submission" date="2018-07" db="EMBL/GenBank/DDBJ databases">
        <title>Genome analysis of Larkinella rosea.</title>
        <authorList>
            <person name="Zhou Z."/>
            <person name="Wang G."/>
        </authorList>
    </citation>
    <scope>NUCLEOTIDE SEQUENCE [LARGE SCALE GENOMIC DNA]</scope>
    <source>
        <strain evidence="5">zzj9</strain>
    </source>
</reference>
<accession>A0A368JP53</accession>
<dbReference type="Gene3D" id="3.55.50.30">
    <property type="match status" value="1"/>
</dbReference>
<dbReference type="InterPro" id="IPR032508">
    <property type="entry name" value="FecR_C"/>
</dbReference>
<evidence type="ECO:0000259" key="3">
    <source>
        <dbReference type="Pfam" id="PF16344"/>
    </source>
</evidence>
<protein>
    <submittedName>
        <fullName evidence="4">Iron dicitrate transport regulator FecR</fullName>
    </submittedName>
</protein>
<dbReference type="PIRSF" id="PIRSF018266">
    <property type="entry name" value="FecR"/>
    <property type="match status" value="1"/>
</dbReference>
<keyword evidence="1" id="KW-0812">Transmembrane</keyword>
<dbReference type="InterPro" id="IPR012373">
    <property type="entry name" value="Ferrdict_sens_TM"/>
</dbReference>
<feature type="domain" description="FecR protein" evidence="2">
    <location>
        <begin position="118"/>
        <end position="213"/>
    </location>
</feature>
<dbReference type="Proteomes" id="UP000253383">
    <property type="component" value="Unassembled WGS sequence"/>
</dbReference>
<comment type="caution">
    <text evidence="4">The sequence shown here is derived from an EMBL/GenBank/DDBJ whole genome shotgun (WGS) entry which is preliminary data.</text>
</comment>
<dbReference type="PANTHER" id="PTHR30273">
    <property type="entry name" value="PERIPLASMIC SIGNAL SENSOR AND SIGMA FACTOR ACTIVATOR FECR-RELATED"/>
    <property type="match status" value="1"/>
</dbReference>
<gene>
    <name evidence="4" type="ORF">DUE52_16955</name>
</gene>
<organism evidence="4 5">
    <name type="scientific">Larkinella punicea</name>
    <dbReference type="NCBI Taxonomy" id="2315727"/>
    <lineage>
        <taxon>Bacteria</taxon>
        <taxon>Pseudomonadati</taxon>
        <taxon>Bacteroidota</taxon>
        <taxon>Cytophagia</taxon>
        <taxon>Cytophagales</taxon>
        <taxon>Spirosomataceae</taxon>
        <taxon>Larkinella</taxon>
    </lineage>
</organism>
<dbReference type="AlphaFoldDB" id="A0A368JP53"/>
<dbReference type="InterPro" id="IPR006860">
    <property type="entry name" value="FecR"/>
</dbReference>